<dbReference type="InterPro" id="IPR007111">
    <property type="entry name" value="NACHT_NTPase"/>
</dbReference>
<dbReference type="SUPFAM" id="SSF52540">
    <property type="entry name" value="P-loop containing nucleoside triphosphate hydrolases"/>
    <property type="match status" value="1"/>
</dbReference>
<evidence type="ECO:0000256" key="2">
    <source>
        <dbReference type="ARBA" id="ARBA00022840"/>
    </source>
</evidence>
<evidence type="ECO:0000259" key="5">
    <source>
        <dbReference type="Pfam" id="PF05729"/>
    </source>
</evidence>
<organism evidence="6 7">
    <name type="scientific">Amphimedon queenslandica</name>
    <name type="common">Sponge</name>
    <dbReference type="NCBI Taxonomy" id="400682"/>
    <lineage>
        <taxon>Eukaryota</taxon>
        <taxon>Metazoa</taxon>
        <taxon>Porifera</taxon>
        <taxon>Demospongiae</taxon>
        <taxon>Heteroscleromorpha</taxon>
        <taxon>Haplosclerida</taxon>
        <taxon>Niphatidae</taxon>
        <taxon>Amphimedon</taxon>
    </lineage>
</organism>
<dbReference type="InterPro" id="IPR001611">
    <property type="entry name" value="Leu-rich_rpt"/>
</dbReference>
<keyword evidence="2" id="KW-0067">ATP-binding</keyword>
<feature type="region of interest" description="Disordered" evidence="4">
    <location>
        <begin position="1369"/>
        <end position="1406"/>
    </location>
</feature>
<accession>A0AAN0JI78</accession>
<keyword evidence="3" id="KW-0175">Coiled coil</keyword>
<evidence type="ECO:0000256" key="1">
    <source>
        <dbReference type="ARBA" id="ARBA00022741"/>
    </source>
</evidence>
<proteinExistence type="predicted"/>
<dbReference type="Gene3D" id="3.80.10.10">
    <property type="entry name" value="Ribonuclease Inhibitor"/>
    <property type="match status" value="1"/>
</dbReference>
<dbReference type="Proteomes" id="UP000007879">
    <property type="component" value="Unassembled WGS sequence"/>
</dbReference>
<protein>
    <recommendedName>
        <fullName evidence="5">NACHT domain-containing protein</fullName>
    </recommendedName>
</protein>
<dbReference type="Gene3D" id="3.40.50.300">
    <property type="entry name" value="P-loop containing nucleotide triphosphate hydrolases"/>
    <property type="match status" value="1"/>
</dbReference>
<dbReference type="PANTHER" id="PTHR46312:SF2">
    <property type="entry name" value="NUCLEOTIDE-BINDING OLIGOMERIZATION DOMAIN-CONTAINING PROTEIN 2-LIKE"/>
    <property type="match status" value="1"/>
</dbReference>
<dbReference type="GO" id="GO:0005524">
    <property type="term" value="F:ATP binding"/>
    <property type="evidence" value="ECO:0007669"/>
    <property type="project" value="UniProtKB-KW"/>
</dbReference>
<evidence type="ECO:0000256" key="4">
    <source>
        <dbReference type="SAM" id="MobiDB-lite"/>
    </source>
</evidence>
<dbReference type="InterPro" id="IPR032675">
    <property type="entry name" value="LRR_dom_sf"/>
</dbReference>
<reference evidence="6" key="2">
    <citation type="submission" date="2024-06" db="UniProtKB">
        <authorList>
            <consortium name="EnsemblMetazoa"/>
        </authorList>
    </citation>
    <scope>IDENTIFICATION</scope>
</reference>
<feature type="coiled-coil region" evidence="3">
    <location>
        <begin position="371"/>
        <end position="405"/>
    </location>
</feature>
<dbReference type="GeneID" id="109585190"/>
<dbReference type="EnsemblMetazoa" id="XM_020001171.1">
    <property type="protein sequence ID" value="XP_019856730.1"/>
    <property type="gene ID" value="LOC109585190"/>
</dbReference>
<evidence type="ECO:0000313" key="7">
    <source>
        <dbReference type="Proteomes" id="UP000007879"/>
    </source>
</evidence>
<sequence>MCLSLAIDIFNTRRPLLSQSLSDPVSVAIMLQREGVITGQVLASVESASPSVASQREVLLDAIIVAIHGKYSILQTFASVLCKFTGNVKLGTVIQRDYDKAFNNKNQVISDDEAQESSDSDSKKLTPTNVAPLYIPQYKSQDFDVLSAKFAKMFSSIRKVISKCPPPLEDLKTFIEDFNSDLEAELSAIKNLQGVMRLIRKNCSLINIVILEAVVEHFEIDDAQKYIDDYKREIDESCRNLSVDLCLNEPFDVVRASPPLKCETATYVLGWEATEHKLKDVTDIVSKSSGKFVKLVDIKSTHSITITCSFPHSLTGALIIKLSENLELLIKNGLMMLTVGYCTIWKKQKMQEIQEPLEEEIKEQPHDTKRHKELKETAQQLTNILSEKEKELNKIKEEIHEELSLIKKTKTVFPASANLFWLLASVDFSQIAMSTKSQVGTKQQSQKKSDVVKLPKKKGPHYPSWLFAHFCDELVSILIKDRDLLLHLTDSVTINLLKHPVDMKKIQRNSHSIIGCKMLANAVLEYLSKAKCPDYAICDLLLILESEGNVELTSLVNEIRKQAEKHSYNIKPKTNIQVFLSVAHASPKCIQNFRTSFQLPLDPKCSLMVVSEFIPLNKVTLKGENTIGQMSQLSIDELCNVPPSSWILIEGVSGIGKSTLAYEMLKQWKDGTALQNYSYVLLLRFRNENVHQYWSPSKVTQLIQECLNEQYHEQPDILSNSGQDLLLILEGYDELPKKELECHAQVFYQLNRNFHNAVVVITTHPSFSYQLSDKILFAKKIEIIGFDKPNQDQYIKVAFKNDKAKQDQFKESIKSCPIIAQHLSVPLHLAIMIKVFSSSTQKLLPQTITELYESFAMILICKNSPQNEESIFKKCCEIAYEGLLKQQIVFDCDETNTLGLMQRESKIPGKDGGIKAVSFLHFKMQEFLAAYHMQAEFLLKEQKKLFEKYNSHQQLFPTMHFFSGLTKLQKDLHKIVKLTGAYTFPLDQFYHLMEIKNDALVSEMLNENGMIDVSRVSRAITVQDFYILGRCFGLSSCSWKFGFTIRGLTSEHMKMFVSGFTDVLPYVQSRQSPNLERIVLSLNPIGNEGLATFLSLPRSVLRTITEFFLRAASLMNNDCFKDCITKFEHFHALETFLFHDNEFKEGEQQQLIDVLCTLKHLEKVSFSSLSPQECFTLLSQSHLTELELYELSFESVEELLISLTQCMTLKCIELYQSPITKEIVERSLRHSLPHCTFKELKLINCKIDSKMANLIIDAAMYSPTLQVIDLSDNVIDDEGGCYIASKLCALYQKLLPSPAKKITQLFLQHNCFTETSIKEFTCKLIQLPYTFTIHLSLQWKDYIETKLRHVEELLLINVQNDNLVLQARHEPQHGTQAPSATDSTNEDDTESGWNKVKKKRRGRPSK</sequence>
<dbReference type="KEGG" id="aqu:109585190"/>
<evidence type="ECO:0000256" key="3">
    <source>
        <dbReference type="SAM" id="Coils"/>
    </source>
</evidence>
<feature type="compositionally biased region" description="Basic residues" evidence="4">
    <location>
        <begin position="1395"/>
        <end position="1406"/>
    </location>
</feature>
<dbReference type="PANTHER" id="PTHR46312">
    <property type="entry name" value="NACHT DOMAIN-CONTAINING PROTEIN"/>
    <property type="match status" value="1"/>
</dbReference>
<evidence type="ECO:0000313" key="6">
    <source>
        <dbReference type="EnsemblMetazoa" id="XP_019856730.1"/>
    </source>
</evidence>
<reference evidence="7" key="1">
    <citation type="journal article" date="2010" name="Nature">
        <title>The Amphimedon queenslandica genome and the evolution of animal complexity.</title>
        <authorList>
            <person name="Srivastava M."/>
            <person name="Simakov O."/>
            <person name="Chapman J."/>
            <person name="Fahey B."/>
            <person name="Gauthier M.E."/>
            <person name="Mitros T."/>
            <person name="Richards G.S."/>
            <person name="Conaco C."/>
            <person name="Dacre M."/>
            <person name="Hellsten U."/>
            <person name="Larroux C."/>
            <person name="Putnam N.H."/>
            <person name="Stanke M."/>
            <person name="Adamska M."/>
            <person name="Darling A."/>
            <person name="Degnan S.M."/>
            <person name="Oakley T.H."/>
            <person name="Plachetzki D.C."/>
            <person name="Zhai Y."/>
            <person name="Adamski M."/>
            <person name="Calcino A."/>
            <person name="Cummins S.F."/>
            <person name="Goodstein D.M."/>
            <person name="Harris C."/>
            <person name="Jackson D.J."/>
            <person name="Leys S.P."/>
            <person name="Shu S."/>
            <person name="Woodcroft B.J."/>
            <person name="Vervoort M."/>
            <person name="Kosik K.S."/>
            <person name="Manning G."/>
            <person name="Degnan B.M."/>
            <person name="Rokhsar D.S."/>
        </authorList>
    </citation>
    <scope>NUCLEOTIDE SEQUENCE [LARGE SCALE GENOMIC DNA]</scope>
</reference>
<dbReference type="RefSeq" id="XP_019856730.1">
    <property type="nucleotide sequence ID" value="XM_020001171.1"/>
</dbReference>
<keyword evidence="1" id="KW-0547">Nucleotide-binding</keyword>
<feature type="domain" description="NACHT" evidence="5">
    <location>
        <begin position="647"/>
        <end position="801"/>
    </location>
</feature>
<dbReference type="Pfam" id="PF05729">
    <property type="entry name" value="NACHT"/>
    <property type="match status" value="1"/>
</dbReference>
<keyword evidence="7" id="KW-1185">Reference proteome</keyword>
<name>A0AAN0JI78_AMPQE</name>
<feature type="compositionally biased region" description="Polar residues" evidence="4">
    <location>
        <begin position="1373"/>
        <end position="1383"/>
    </location>
</feature>
<dbReference type="SUPFAM" id="SSF52047">
    <property type="entry name" value="RNI-like"/>
    <property type="match status" value="1"/>
</dbReference>
<dbReference type="Pfam" id="PF13516">
    <property type="entry name" value="LRR_6"/>
    <property type="match status" value="2"/>
</dbReference>
<dbReference type="InterPro" id="IPR027417">
    <property type="entry name" value="P-loop_NTPase"/>
</dbReference>